<dbReference type="InterPro" id="IPR038499">
    <property type="entry name" value="BRO1_sf"/>
</dbReference>
<name>S8DN06_9LAMI</name>
<dbReference type="EMBL" id="AUSU01004875">
    <property type="protein sequence ID" value="EPS64363.1"/>
    <property type="molecule type" value="Genomic_DNA"/>
</dbReference>
<dbReference type="InterPro" id="IPR038898">
    <property type="entry name" value="BROX"/>
</dbReference>
<gene>
    <name evidence="1" type="ORF">M569_10418</name>
</gene>
<keyword evidence="2" id="KW-1185">Reference proteome</keyword>
<sequence length="229" mass="25172">MGCFASTAKDAGGNRRVPANIGDVFVYVPGLRVPKPVDFPLSLDDYLSKGLVERLSGLRTRVIAMVAQEVPAITRTRRRSTTQHGGSTIGDLLHALEDYLPVLLGLVKDGYPLQHKVQFIWVNQEDAEEETAMYSAWYEVLSVLHLMAALSLLQANLLLLPRSSLDGNHPKVSEESRRSSVDVFLKAAGFLDCAVRCVLPHLPGEFRRNLPVDLSEGVLRALCLQALGQ</sequence>
<dbReference type="Proteomes" id="UP000015453">
    <property type="component" value="Unassembled WGS sequence"/>
</dbReference>
<dbReference type="OrthoDB" id="1909455at2759"/>
<feature type="non-terminal residue" evidence="1">
    <location>
        <position position="229"/>
    </location>
</feature>
<evidence type="ECO:0008006" key="3">
    <source>
        <dbReference type="Google" id="ProtNLM"/>
    </source>
</evidence>
<accession>S8DN06</accession>
<evidence type="ECO:0000313" key="2">
    <source>
        <dbReference type="Proteomes" id="UP000015453"/>
    </source>
</evidence>
<dbReference type="PANTHER" id="PTHR23032">
    <property type="entry name" value="BRO1 DOMAIN-CONTAINING PROTEIN BROX"/>
    <property type="match status" value="1"/>
</dbReference>
<dbReference type="Gene3D" id="1.25.40.280">
    <property type="entry name" value="alix/aip1 like domains"/>
    <property type="match status" value="1"/>
</dbReference>
<dbReference type="PANTHER" id="PTHR23032:SF13">
    <property type="entry name" value="BRO1 DOMAIN-CONTAINING PROTEIN BROX"/>
    <property type="match status" value="1"/>
</dbReference>
<evidence type="ECO:0000313" key="1">
    <source>
        <dbReference type="EMBL" id="EPS64363.1"/>
    </source>
</evidence>
<proteinExistence type="predicted"/>
<protein>
    <recommendedName>
        <fullName evidence="3">BRO1 domain-containing protein</fullName>
    </recommendedName>
</protein>
<comment type="caution">
    <text evidence="1">The sequence shown here is derived from an EMBL/GenBank/DDBJ whole genome shotgun (WGS) entry which is preliminary data.</text>
</comment>
<reference evidence="1 2" key="1">
    <citation type="journal article" date="2013" name="BMC Genomics">
        <title>The miniature genome of a carnivorous plant Genlisea aurea contains a low number of genes and short non-coding sequences.</title>
        <authorList>
            <person name="Leushkin E.V."/>
            <person name="Sutormin R.A."/>
            <person name="Nabieva E.R."/>
            <person name="Penin A.A."/>
            <person name="Kondrashov A.S."/>
            <person name="Logacheva M.D."/>
        </authorList>
    </citation>
    <scope>NUCLEOTIDE SEQUENCE [LARGE SCALE GENOMIC DNA]</scope>
</reference>
<organism evidence="1 2">
    <name type="scientific">Genlisea aurea</name>
    <dbReference type="NCBI Taxonomy" id="192259"/>
    <lineage>
        <taxon>Eukaryota</taxon>
        <taxon>Viridiplantae</taxon>
        <taxon>Streptophyta</taxon>
        <taxon>Embryophyta</taxon>
        <taxon>Tracheophyta</taxon>
        <taxon>Spermatophyta</taxon>
        <taxon>Magnoliopsida</taxon>
        <taxon>eudicotyledons</taxon>
        <taxon>Gunneridae</taxon>
        <taxon>Pentapetalae</taxon>
        <taxon>asterids</taxon>
        <taxon>lamiids</taxon>
        <taxon>Lamiales</taxon>
        <taxon>Lentibulariaceae</taxon>
        <taxon>Genlisea</taxon>
    </lineage>
</organism>
<dbReference type="AlphaFoldDB" id="S8DN06"/>